<reference evidence="1" key="1">
    <citation type="submission" date="2020-06" db="EMBL/GenBank/DDBJ databases">
        <authorList>
            <person name="Li T."/>
            <person name="Hu X."/>
            <person name="Zhang T."/>
            <person name="Song X."/>
            <person name="Zhang H."/>
            <person name="Dai N."/>
            <person name="Sheng W."/>
            <person name="Hou X."/>
            <person name="Wei L."/>
        </authorList>
    </citation>
    <scope>NUCLEOTIDE SEQUENCE</scope>
    <source>
        <strain evidence="1">KEN1</strain>
        <tissue evidence="1">Leaf</tissue>
    </source>
</reference>
<evidence type="ECO:0000313" key="1">
    <source>
        <dbReference type="EMBL" id="KAL0463299.1"/>
    </source>
</evidence>
<accession>A0AAW2YC17</accession>
<sequence length="97" mass="10786">MPSRVLALLDQVHEKLTTIFCDNSSATKLSKNPVMGGHSKHINVHFHLLRELRKAGSVAVHCGSQDQLSDMMTKPLKPDHFLKLRGLLDVCSEVNVN</sequence>
<dbReference type="CDD" id="cd09272">
    <property type="entry name" value="RNase_HI_RT_Ty1"/>
    <property type="match status" value="1"/>
</dbReference>
<organism evidence="1">
    <name type="scientific">Sesamum latifolium</name>
    <dbReference type="NCBI Taxonomy" id="2727402"/>
    <lineage>
        <taxon>Eukaryota</taxon>
        <taxon>Viridiplantae</taxon>
        <taxon>Streptophyta</taxon>
        <taxon>Embryophyta</taxon>
        <taxon>Tracheophyta</taxon>
        <taxon>Spermatophyta</taxon>
        <taxon>Magnoliopsida</taxon>
        <taxon>eudicotyledons</taxon>
        <taxon>Gunneridae</taxon>
        <taxon>Pentapetalae</taxon>
        <taxon>asterids</taxon>
        <taxon>lamiids</taxon>
        <taxon>Lamiales</taxon>
        <taxon>Pedaliaceae</taxon>
        <taxon>Sesamum</taxon>
    </lineage>
</organism>
<dbReference type="AlphaFoldDB" id="A0AAW2YC17"/>
<proteinExistence type="predicted"/>
<protein>
    <submittedName>
        <fullName evidence="1">Uncharacterized protein</fullName>
    </submittedName>
</protein>
<comment type="caution">
    <text evidence="1">The sequence shown here is derived from an EMBL/GenBank/DDBJ whole genome shotgun (WGS) entry which is preliminary data.</text>
</comment>
<gene>
    <name evidence="1" type="ORF">Slati_0217500</name>
</gene>
<name>A0AAW2YC17_9LAMI</name>
<dbReference type="EMBL" id="JACGWN010000001">
    <property type="protein sequence ID" value="KAL0463299.1"/>
    <property type="molecule type" value="Genomic_DNA"/>
</dbReference>
<reference evidence="1" key="2">
    <citation type="journal article" date="2024" name="Plant">
        <title>Genomic evolution and insights into agronomic trait innovations of Sesamum species.</title>
        <authorList>
            <person name="Miao H."/>
            <person name="Wang L."/>
            <person name="Qu L."/>
            <person name="Liu H."/>
            <person name="Sun Y."/>
            <person name="Le M."/>
            <person name="Wang Q."/>
            <person name="Wei S."/>
            <person name="Zheng Y."/>
            <person name="Lin W."/>
            <person name="Duan Y."/>
            <person name="Cao H."/>
            <person name="Xiong S."/>
            <person name="Wang X."/>
            <person name="Wei L."/>
            <person name="Li C."/>
            <person name="Ma Q."/>
            <person name="Ju M."/>
            <person name="Zhao R."/>
            <person name="Li G."/>
            <person name="Mu C."/>
            <person name="Tian Q."/>
            <person name="Mei H."/>
            <person name="Zhang T."/>
            <person name="Gao T."/>
            <person name="Zhang H."/>
        </authorList>
    </citation>
    <scope>NUCLEOTIDE SEQUENCE</scope>
    <source>
        <strain evidence="1">KEN1</strain>
    </source>
</reference>